<evidence type="ECO:0000256" key="7">
    <source>
        <dbReference type="ARBA" id="ARBA00023136"/>
    </source>
</evidence>
<feature type="transmembrane region" description="Helical" evidence="8">
    <location>
        <begin position="100"/>
        <end position="121"/>
    </location>
</feature>
<feature type="transmembrane region" description="Helical" evidence="8">
    <location>
        <begin position="226"/>
        <end position="248"/>
    </location>
</feature>
<evidence type="ECO:0000256" key="2">
    <source>
        <dbReference type="ARBA" id="ARBA00007069"/>
    </source>
</evidence>
<evidence type="ECO:0000256" key="6">
    <source>
        <dbReference type="ARBA" id="ARBA00022989"/>
    </source>
</evidence>
<evidence type="ECO:0000256" key="8">
    <source>
        <dbReference type="RuleBase" id="RU363032"/>
    </source>
</evidence>
<evidence type="ECO:0000313" key="11">
    <source>
        <dbReference type="Proteomes" id="UP001193501"/>
    </source>
</evidence>
<reference evidence="10" key="1">
    <citation type="submission" date="2020-01" db="EMBL/GenBank/DDBJ databases">
        <authorList>
            <person name="Chen W.-M."/>
        </authorList>
    </citation>
    <scope>NUCLEOTIDE SEQUENCE</scope>
    <source>
        <strain evidence="10">CYK-10</strain>
    </source>
</reference>
<dbReference type="AlphaFoldDB" id="A0AAE4YBY4"/>
<dbReference type="Gene3D" id="1.10.3720.10">
    <property type="entry name" value="MetI-like"/>
    <property type="match status" value="1"/>
</dbReference>
<evidence type="ECO:0000256" key="5">
    <source>
        <dbReference type="ARBA" id="ARBA00022692"/>
    </source>
</evidence>
<keyword evidence="3 8" id="KW-0813">Transport</keyword>
<name>A0AAE4YBY4_9RHOB</name>
<comment type="subcellular location">
    <subcellularLocation>
        <location evidence="1 8">Cell membrane</location>
        <topology evidence="1 8">Multi-pass membrane protein</topology>
    </subcellularLocation>
</comment>
<evidence type="ECO:0000259" key="9">
    <source>
        <dbReference type="PROSITE" id="PS50928"/>
    </source>
</evidence>
<dbReference type="InterPro" id="IPR035906">
    <property type="entry name" value="MetI-like_sf"/>
</dbReference>
<comment type="similarity">
    <text evidence="2">Belongs to the binding-protein-dependent transport system permease family. CysTW subfamily.</text>
</comment>
<keyword evidence="6 8" id="KW-1133">Transmembrane helix</keyword>
<dbReference type="InterPro" id="IPR000515">
    <property type="entry name" value="MetI-like"/>
</dbReference>
<dbReference type="GO" id="GO:0005886">
    <property type="term" value="C:plasma membrane"/>
    <property type="evidence" value="ECO:0007669"/>
    <property type="project" value="UniProtKB-SubCell"/>
</dbReference>
<evidence type="ECO:0000256" key="3">
    <source>
        <dbReference type="ARBA" id="ARBA00022448"/>
    </source>
</evidence>
<organism evidence="10 11">
    <name type="scientific">Stagnihabitans tardus</name>
    <dbReference type="NCBI Taxonomy" id="2699202"/>
    <lineage>
        <taxon>Bacteria</taxon>
        <taxon>Pseudomonadati</taxon>
        <taxon>Pseudomonadota</taxon>
        <taxon>Alphaproteobacteria</taxon>
        <taxon>Rhodobacterales</taxon>
        <taxon>Paracoccaceae</taxon>
        <taxon>Stagnihabitans</taxon>
    </lineage>
</organism>
<proteinExistence type="inferred from homology"/>
<feature type="transmembrane region" description="Helical" evidence="8">
    <location>
        <begin position="283"/>
        <end position="306"/>
    </location>
</feature>
<dbReference type="SUPFAM" id="SSF161098">
    <property type="entry name" value="MetI-like"/>
    <property type="match status" value="1"/>
</dbReference>
<dbReference type="GO" id="GO:0055085">
    <property type="term" value="P:transmembrane transport"/>
    <property type="evidence" value="ECO:0007669"/>
    <property type="project" value="InterPro"/>
</dbReference>
<evidence type="ECO:0000256" key="4">
    <source>
        <dbReference type="ARBA" id="ARBA00022475"/>
    </source>
</evidence>
<dbReference type="CDD" id="cd06261">
    <property type="entry name" value="TM_PBP2"/>
    <property type="match status" value="1"/>
</dbReference>
<feature type="transmembrane region" description="Helical" evidence="8">
    <location>
        <begin position="176"/>
        <end position="205"/>
    </location>
</feature>
<dbReference type="PROSITE" id="PS50928">
    <property type="entry name" value="ABC_TM1"/>
    <property type="match status" value="1"/>
</dbReference>
<keyword evidence="4" id="KW-1003">Cell membrane</keyword>
<protein>
    <submittedName>
        <fullName evidence="10">ABC transporter permease subunit</fullName>
    </submittedName>
</protein>
<accession>A0AAE4YBY4</accession>
<comment type="caution">
    <text evidence="10">The sequence shown here is derived from an EMBL/GenBank/DDBJ whole genome shotgun (WGS) entry which is preliminary data.</text>
</comment>
<dbReference type="Proteomes" id="UP001193501">
    <property type="component" value="Unassembled WGS sequence"/>
</dbReference>
<feature type="transmembrane region" description="Helical" evidence="8">
    <location>
        <begin position="20"/>
        <end position="45"/>
    </location>
</feature>
<gene>
    <name evidence="10" type="ORF">GV832_07645</name>
</gene>
<dbReference type="EMBL" id="JAABNR010000006">
    <property type="protein sequence ID" value="NBZ87449.1"/>
    <property type="molecule type" value="Genomic_DNA"/>
</dbReference>
<sequence length="315" mass="34793">MSEPQGRGFWRSEAATGLYLISPTALFAILLLAAPLATTLLYSVFTDGYLEIIPRFQLCNYIGECASLKLDAATGEYVQDQTYLGAWSDPVVMTLMWRSLYVSIFVTAATVIFAYPVAYFVSFNVEPSKKSLWLFLITIPFWTSYVIRVFMWNVMISRTGVINSTLMSLGIIDEPLRMAFTIQAMVVTLAHAYAPFAILPIYVALEKIDRSLLEAGQDLGETRFTTFLRVTLPLSMSGVIAAVLIVFIPTIGDYITPNLIGGGKIPMIANMIEVQMLQADNRALGSAVAVSAMLVVGAVSLLFLFLNRRYLKGNK</sequence>
<keyword evidence="5 8" id="KW-0812">Transmembrane</keyword>
<feature type="domain" description="ABC transmembrane type-1" evidence="9">
    <location>
        <begin position="96"/>
        <end position="305"/>
    </location>
</feature>
<feature type="transmembrane region" description="Helical" evidence="8">
    <location>
        <begin position="133"/>
        <end position="156"/>
    </location>
</feature>
<evidence type="ECO:0000313" key="10">
    <source>
        <dbReference type="EMBL" id="NBZ87449.1"/>
    </source>
</evidence>
<dbReference type="PANTHER" id="PTHR42929:SF1">
    <property type="entry name" value="INNER MEMBRANE ABC TRANSPORTER PERMEASE PROTEIN YDCU-RELATED"/>
    <property type="match status" value="1"/>
</dbReference>
<keyword evidence="7 8" id="KW-0472">Membrane</keyword>
<evidence type="ECO:0000256" key="1">
    <source>
        <dbReference type="ARBA" id="ARBA00004651"/>
    </source>
</evidence>
<dbReference type="PANTHER" id="PTHR42929">
    <property type="entry name" value="INNER MEMBRANE ABC TRANSPORTER PERMEASE PROTEIN YDCU-RELATED-RELATED"/>
    <property type="match status" value="1"/>
</dbReference>
<dbReference type="RefSeq" id="WP_168774265.1">
    <property type="nucleotide sequence ID" value="NZ_JAABNR010000006.1"/>
</dbReference>
<dbReference type="Pfam" id="PF00528">
    <property type="entry name" value="BPD_transp_1"/>
    <property type="match status" value="1"/>
</dbReference>
<keyword evidence="11" id="KW-1185">Reference proteome</keyword>